<proteinExistence type="predicted"/>
<feature type="transmembrane region" description="Helical" evidence="1">
    <location>
        <begin position="77"/>
        <end position="101"/>
    </location>
</feature>
<organism evidence="2 3">
    <name type="scientific">Raineya orbicola</name>
    <dbReference type="NCBI Taxonomy" id="2016530"/>
    <lineage>
        <taxon>Bacteria</taxon>
        <taxon>Pseudomonadati</taxon>
        <taxon>Bacteroidota</taxon>
        <taxon>Cytophagia</taxon>
        <taxon>Cytophagales</taxon>
        <taxon>Raineyaceae</taxon>
        <taxon>Raineya</taxon>
    </lineage>
</organism>
<dbReference type="AlphaFoldDB" id="A0A2N3I8X0"/>
<dbReference type="EMBL" id="NKXO01000043">
    <property type="protein sequence ID" value="PKQ66718.1"/>
    <property type="molecule type" value="Genomic_DNA"/>
</dbReference>
<keyword evidence="1" id="KW-0472">Membrane</keyword>
<comment type="caution">
    <text evidence="2">The sequence shown here is derived from an EMBL/GenBank/DDBJ whole genome shotgun (WGS) entry which is preliminary data.</text>
</comment>
<keyword evidence="1" id="KW-1133">Transmembrane helix</keyword>
<keyword evidence="1" id="KW-0812">Transmembrane</keyword>
<protein>
    <submittedName>
        <fullName evidence="2">Uncharacterized protein</fullName>
    </submittedName>
</protein>
<gene>
    <name evidence="2" type="ORF">Rain11_2286</name>
</gene>
<reference evidence="2 3" key="1">
    <citation type="submission" date="2017-06" db="EMBL/GenBank/DDBJ databases">
        <title>Raineya orbicola gen. nov., sp. nov. a slightly thermophilic bacterium of the phylum Bacteroidetes and the description of Raineyaceae fam. nov.</title>
        <authorList>
            <person name="Albuquerque L."/>
            <person name="Polonia A.R.M."/>
            <person name="Barroso C."/>
            <person name="Froufe H.J.C."/>
            <person name="Lage O."/>
            <person name="Lobo-Da-Cunha A."/>
            <person name="Egas C."/>
            <person name="Da Costa M.S."/>
        </authorList>
    </citation>
    <scope>NUCLEOTIDE SEQUENCE [LARGE SCALE GENOMIC DNA]</scope>
    <source>
        <strain evidence="2 3">SPSPC-11</strain>
    </source>
</reference>
<evidence type="ECO:0000313" key="2">
    <source>
        <dbReference type="EMBL" id="PKQ66718.1"/>
    </source>
</evidence>
<name>A0A2N3I8X0_9BACT</name>
<keyword evidence="3" id="KW-1185">Reference proteome</keyword>
<feature type="transmembrane region" description="Helical" evidence="1">
    <location>
        <begin position="212"/>
        <end position="231"/>
    </location>
</feature>
<feature type="transmembrane region" description="Helical" evidence="1">
    <location>
        <begin position="107"/>
        <end position="126"/>
    </location>
</feature>
<evidence type="ECO:0000313" key="3">
    <source>
        <dbReference type="Proteomes" id="UP000233387"/>
    </source>
</evidence>
<evidence type="ECO:0000256" key="1">
    <source>
        <dbReference type="SAM" id="Phobius"/>
    </source>
</evidence>
<dbReference type="Proteomes" id="UP000233387">
    <property type="component" value="Unassembled WGS sequence"/>
</dbReference>
<feature type="transmembrane region" description="Helical" evidence="1">
    <location>
        <begin position="188"/>
        <end position="206"/>
    </location>
</feature>
<sequence>MSQTKTKLNSTQNQKGAVKYSLLSVAKMLILFLRLTSEQTSLLFKRKIEGKRTISEWLRLFEQLAEFDKHADNSRKVFIMHVWIGVVLSFFAMVIIIGVENTALLDILWRVVLLFLLLHLLLYWILKKFDLSNRLRTFFVPLLKILARESEEQSLLTLTMELASSENKKFLTSNTRTPPKKVFSWSKIWLGLIIVNIIAFFWVMSIEPGEGFYFVFAFIFLFIAFAVSVALKTYPIVITKIYTYPWLIFSLKMADDTTLAVEMTDTLIVRKVHKKNFRGKVKTKVKKIIRRRDKITISFEKDEYEVAKAQNISNEKSKKKDVLLNKSNEKRHVFRIENREKILVKNDTDTEPSLQAFLAKIAKAYQTMQPIEN</sequence>
<accession>A0A2N3I8X0</accession>